<evidence type="ECO:0000313" key="1">
    <source>
        <dbReference type="EMBL" id="TFK65050.1"/>
    </source>
</evidence>
<sequence>MFSSLYLPINQSFPYSIRIFTLGVFVFVVPNSLYEYKYERTSTNRRQPNGGYHQMIAVIEQTQERLGE</sequence>
<gene>
    <name evidence="1" type="ORF">BDN72DRAFT_218904</name>
</gene>
<accession>A0ACD3AH21</accession>
<evidence type="ECO:0000313" key="2">
    <source>
        <dbReference type="Proteomes" id="UP000308600"/>
    </source>
</evidence>
<proteinExistence type="predicted"/>
<name>A0ACD3AH21_9AGAR</name>
<protein>
    <submittedName>
        <fullName evidence="1">Uncharacterized protein</fullName>
    </submittedName>
</protein>
<dbReference type="Proteomes" id="UP000308600">
    <property type="component" value="Unassembled WGS sequence"/>
</dbReference>
<keyword evidence="2" id="KW-1185">Reference proteome</keyword>
<dbReference type="EMBL" id="ML208450">
    <property type="protein sequence ID" value="TFK65050.1"/>
    <property type="molecule type" value="Genomic_DNA"/>
</dbReference>
<reference evidence="1 2" key="1">
    <citation type="journal article" date="2019" name="Nat. Ecol. Evol.">
        <title>Megaphylogeny resolves global patterns of mushroom evolution.</title>
        <authorList>
            <person name="Varga T."/>
            <person name="Krizsan K."/>
            <person name="Foldi C."/>
            <person name="Dima B."/>
            <person name="Sanchez-Garcia M."/>
            <person name="Sanchez-Ramirez S."/>
            <person name="Szollosi G.J."/>
            <person name="Szarkandi J.G."/>
            <person name="Papp V."/>
            <person name="Albert L."/>
            <person name="Andreopoulos W."/>
            <person name="Angelini C."/>
            <person name="Antonin V."/>
            <person name="Barry K.W."/>
            <person name="Bougher N.L."/>
            <person name="Buchanan P."/>
            <person name="Buyck B."/>
            <person name="Bense V."/>
            <person name="Catcheside P."/>
            <person name="Chovatia M."/>
            <person name="Cooper J."/>
            <person name="Damon W."/>
            <person name="Desjardin D."/>
            <person name="Finy P."/>
            <person name="Geml J."/>
            <person name="Haridas S."/>
            <person name="Hughes K."/>
            <person name="Justo A."/>
            <person name="Karasinski D."/>
            <person name="Kautmanova I."/>
            <person name="Kiss B."/>
            <person name="Kocsube S."/>
            <person name="Kotiranta H."/>
            <person name="LaButti K.M."/>
            <person name="Lechner B.E."/>
            <person name="Liimatainen K."/>
            <person name="Lipzen A."/>
            <person name="Lukacs Z."/>
            <person name="Mihaltcheva S."/>
            <person name="Morgado L.N."/>
            <person name="Niskanen T."/>
            <person name="Noordeloos M.E."/>
            <person name="Ohm R.A."/>
            <person name="Ortiz-Santana B."/>
            <person name="Ovrebo C."/>
            <person name="Racz N."/>
            <person name="Riley R."/>
            <person name="Savchenko A."/>
            <person name="Shiryaev A."/>
            <person name="Soop K."/>
            <person name="Spirin V."/>
            <person name="Szebenyi C."/>
            <person name="Tomsovsky M."/>
            <person name="Tulloss R.E."/>
            <person name="Uehling J."/>
            <person name="Grigoriev I.V."/>
            <person name="Vagvolgyi C."/>
            <person name="Papp T."/>
            <person name="Martin F.M."/>
            <person name="Miettinen O."/>
            <person name="Hibbett D.S."/>
            <person name="Nagy L.G."/>
        </authorList>
    </citation>
    <scope>NUCLEOTIDE SEQUENCE [LARGE SCALE GENOMIC DNA]</scope>
    <source>
        <strain evidence="1 2">NL-1719</strain>
    </source>
</reference>
<organism evidence="1 2">
    <name type="scientific">Pluteus cervinus</name>
    <dbReference type="NCBI Taxonomy" id="181527"/>
    <lineage>
        <taxon>Eukaryota</taxon>
        <taxon>Fungi</taxon>
        <taxon>Dikarya</taxon>
        <taxon>Basidiomycota</taxon>
        <taxon>Agaricomycotina</taxon>
        <taxon>Agaricomycetes</taxon>
        <taxon>Agaricomycetidae</taxon>
        <taxon>Agaricales</taxon>
        <taxon>Pluteineae</taxon>
        <taxon>Pluteaceae</taxon>
        <taxon>Pluteus</taxon>
    </lineage>
</organism>